<keyword evidence="7" id="KW-1133">Transmembrane helix</keyword>
<keyword evidence="3" id="KW-1003">Cell membrane</keyword>
<evidence type="ECO:0000256" key="5">
    <source>
        <dbReference type="ARBA" id="ARBA00022692"/>
    </source>
</evidence>
<organism evidence="15 16">
    <name type="scientific">Caldimonas caldifontis</name>
    <dbReference type="NCBI Taxonomy" id="1452508"/>
    <lineage>
        <taxon>Bacteria</taxon>
        <taxon>Pseudomonadati</taxon>
        <taxon>Pseudomonadota</taxon>
        <taxon>Betaproteobacteria</taxon>
        <taxon>Burkholderiales</taxon>
        <taxon>Sphaerotilaceae</taxon>
        <taxon>Caldimonas</taxon>
    </lineage>
</organism>
<keyword evidence="8" id="KW-0443">Lipid metabolism</keyword>
<dbReference type="SUPFAM" id="SSF158855">
    <property type="entry name" value="Lipase chaperone-like"/>
    <property type="match status" value="1"/>
</dbReference>
<evidence type="ECO:0000313" key="16">
    <source>
        <dbReference type="Proteomes" id="UP000238605"/>
    </source>
</evidence>
<evidence type="ECO:0000256" key="12">
    <source>
        <dbReference type="ARBA" id="ARBA00031542"/>
    </source>
</evidence>
<evidence type="ECO:0000256" key="13">
    <source>
        <dbReference type="SAM" id="Coils"/>
    </source>
</evidence>
<dbReference type="Pfam" id="PF03280">
    <property type="entry name" value="Lipase_chap"/>
    <property type="match status" value="1"/>
</dbReference>
<evidence type="ECO:0000256" key="9">
    <source>
        <dbReference type="ARBA" id="ARBA00023136"/>
    </source>
</evidence>
<evidence type="ECO:0000256" key="1">
    <source>
        <dbReference type="ARBA" id="ARBA00004383"/>
    </source>
</evidence>
<dbReference type="RefSeq" id="WP_104303900.1">
    <property type="nucleotide sequence ID" value="NZ_PSNX01000019.1"/>
</dbReference>
<keyword evidence="10" id="KW-0143">Chaperone</keyword>
<reference evidence="15 16" key="1">
    <citation type="submission" date="2018-02" db="EMBL/GenBank/DDBJ databases">
        <title>Reclassifiation of [Polyangium] brachysporum DSM 7029 as Guopingzhaonella breviflexa gen. nov., sp. nov., a member of the family Comamonadaceae.</title>
        <authorList>
            <person name="Tang B."/>
        </authorList>
    </citation>
    <scope>NUCLEOTIDE SEQUENCE [LARGE SCALE GENOMIC DNA]</scope>
    <source>
        <strain evidence="15 16">BCRC 80649</strain>
    </source>
</reference>
<keyword evidence="13" id="KW-0175">Coiled coil</keyword>
<keyword evidence="4" id="KW-0997">Cell inner membrane</keyword>
<keyword evidence="6" id="KW-0442">Lipid degradation</keyword>
<feature type="coiled-coil region" evidence="13">
    <location>
        <begin position="247"/>
        <end position="274"/>
    </location>
</feature>
<feature type="region of interest" description="Disordered" evidence="14">
    <location>
        <begin position="198"/>
        <end position="227"/>
    </location>
</feature>
<keyword evidence="9" id="KW-0472">Membrane</keyword>
<keyword evidence="5" id="KW-0812">Transmembrane</keyword>
<accession>A0A2S5SQF5</accession>
<evidence type="ECO:0000256" key="8">
    <source>
        <dbReference type="ARBA" id="ARBA00023098"/>
    </source>
</evidence>
<comment type="caution">
    <text evidence="15">The sequence shown here is derived from an EMBL/GenBank/DDBJ whole genome shotgun (WGS) entry which is preliminary data.</text>
</comment>
<evidence type="ECO:0000256" key="10">
    <source>
        <dbReference type="ARBA" id="ARBA00023186"/>
    </source>
</evidence>
<evidence type="ECO:0000256" key="11">
    <source>
        <dbReference type="ARBA" id="ARBA00030948"/>
    </source>
</evidence>
<dbReference type="GO" id="GO:0005886">
    <property type="term" value="C:plasma membrane"/>
    <property type="evidence" value="ECO:0007669"/>
    <property type="project" value="UniProtKB-SubCell"/>
</dbReference>
<evidence type="ECO:0000256" key="14">
    <source>
        <dbReference type="SAM" id="MobiDB-lite"/>
    </source>
</evidence>
<evidence type="ECO:0000313" key="15">
    <source>
        <dbReference type="EMBL" id="PPE64970.1"/>
    </source>
</evidence>
<dbReference type="EMBL" id="PSNX01000019">
    <property type="protein sequence ID" value="PPE64970.1"/>
    <property type="molecule type" value="Genomic_DNA"/>
</dbReference>
<dbReference type="InterPro" id="IPR004961">
    <property type="entry name" value="Lipase_chaperone"/>
</dbReference>
<dbReference type="GO" id="GO:0016042">
    <property type="term" value="P:lipid catabolic process"/>
    <property type="evidence" value="ECO:0007669"/>
    <property type="project" value="UniProtKB-KW"/>
</dbReference>
<name>A0A2S5SQF5_9BURK</name>
<dbReference type="GO" id="GO:0051082">
    <property type="term" value="F:unfolded protein binding"/>
    <property type="evidence" value="ECO:0007669"/>
    <property type="project" value="InterPro"/>
</dbReference>
<evidence type="ECO:0000256" key="6">
    <source>
        <dbReference type="ARBA" id="ARBA00022963"/>
    </source>
</evidence>
<sequence>MATRSLALILGAAAVAAVIAWGYAQDEPTAEAPPAAALGRAEGFSLMGAAPSPLRSLGPALARSVADVDHALFVEGSLRDASLDGDWGVDGQGRLQPSLALRRRFDQLLTTLGEVNLDELSSWLLDRTLRDVGPTASAEIMAVWARYITLQEQRYTTEARLDDPQTWTQALAERQRARREILGPAWAEAFYREEEDALRRQAERAGPAGSSGRAAEPTWLHPDPQLSADELHQRRVARYGAEAAERLRAEDEAEARWQARLAQAREQVRALQQAPHLSEPQRQEAVEGWITSHFDAHEQLRVRVLLGL</sequence>
<dbReference type="GO" id="GO:0006457">
    <property type="term" value="P:protein folding"/>
    <property type="evidence" value="ECO:0007669"/>
    <property type="project" value="InterPro"/>
</dbReference>
<dbReference type="Proteomes" id="UP000238605">
    <property type="component" value="Unassembled WGS sequence"/>
</dbReference>
<dbReference type="AlphaFoldDB" id="A0A2S5SQF5"/>
<dbReference type="OrthoDB" id="9151601at2"/>
<evidence type="ECO:0000256" key="3">
    <source>
        <dbReference type="ARBA" id="ARBA00022475"/>
    </source>
</evidence>
<evidence type="ECO:0000256" key="2">
    <source>
        <dbReference type="ARBA" id="ARBA00010358"/>
    </source>
</evidence>
<keyword evidence="16" id="KW-1185">Reference proteome</keyword>
<gene>
    <name evidence="15" type="ORF">C1704_16825</name>
</gene>
<evidence type="ECO:0000256" key="4">
    <source>
        <dbReference type="ARBA" id="ARBA00022519"/>
    </source>
</evidence>
<proteinExistence type="inferred from homology"/>
<protein>
    <recommendedName>
        <fullName evidence="11">Lipase helper protein</fullName>
    </recommendedName>
    <alternativeName>
        <fullName evidence="12">Lipase modulator</fullName>
    </alternativeName>
</protein>
<comment type="subcellular location">
    <subcellularLocation>
        <location evidence="1">Cell inner membrane</location>
        <topology evidence="1">Single-pass membrane protein</topology>
        <orientation evidence="1">Periplasmic side</orientation>
    </subcellularLocation>
</comment>
<evidence type="ECO:0000256" key="7">
    <source>
        <dbReference type="ARBA" id="ARBA00022989"/>
    </source>
</evidence>
<comment type="similarity">
    <text evidence="2">Belongs to the lipase chaperone family.</text>
</comment>
<feature type="compositionally biased region" description="Low complexity" evidence="14">
    <location>
        <begin position="204"/>
        <end position="217"/>
    </location>
</feature>